<feature type="non-terminal residue" evidence="5">
    <location>
        <position position="1"/>
    </location>
</feature>
<sequence length="641" mass="70364">MYNDRVRYSGVYPAAPRSNAHIAPSTTDTSTIKYDQADQAIKMAESRLDQTLLDNINKRDSSDGNIEPPANKIPDADDSSDKQETFASTTNRSLYTQGSVGSFLGFLHGRHYYPRRSRSPNSLYPSSNSEDSVDPQVSAVHSPVAQKKVPGQYVYNPGLSVPIPIQPQLVSRRSGNIFINAGNVDLTTIPLPSSPCNNLIGLSSPNNPDAPCRDQHAPNFVEEPKDVGPPDCRCVEHYRYAILSTIVPLPLDLCFEWLYSAQGFGHGDQLLRKAHSIVNSSLHIDISPWTKPEFKDPAAKTNEWETKTRRLDYTVTFKIPMLAKTSTMCHEIQEILECNTHSVRLHSESTTPNVIYGDVFSTVNQVCMTREPTGMTRIKCFAEVKFKKSILWSSRIETSAMEGCALYYKELLRELMELVSTNTSQLRLIRPSIEESKTHEGAQTSPLLQHTSTSANSTSAQSSATMNLEAAPAMTRSSSSSSSQGFVGISPAHSLLAQQYLRNPPTIPKISQISTISADLYTDSVTISTNSTNKTIRADSTSSLNRPTGAIWASFMRMSVELLLRPLSIIAPSTQDHGATSSNQDRSTRVHAAIDSDREPTHIDLSLATTDDSSPLPTTNADSSAQELEVKSTACNSESEL</sequence>
<keyword evidence="2" id="KW-0472">Membrane</keyword>
<reference evidence="5" key="1">
    <citation type="journal article" date="2020" name="Fungal Divers.">
        <title>Resolving the Mortierellaceae phylogeny through synthesis of multi-gene phylogenetics and phylogenomics.</title>
        <authorList>
            <person name="Vandepol N."/>
            <person name="Liber J."/>
            <person name="Desiro A."/>
            <person name="Na H."/>
            <person name="Kennedy M."/>
            <person name="Barry K."/>
            <person name="Grigoriev I.V."/>
            <person name="Miller A.N."/>
            <person name="O'Donnell K."/>
            <person name="Stajich J.E."/>
            <person name="Bonito G."/>
        </authorList>
    </citation>
    <scope>NUCLEOTIDE SEQUENCE</scope>
    <source>
        <strain evidence="5">NRRL 28262</strain>
    </source>
</reference>
<proteinExistence type="predicted"/>
<feature type="compositionally biased region" description="Low complexity" evidence="3">
    <location>
        <begin position="451"/>
        <end position="465"/>
    </location>
</feature>
<dbReference type="GO" id="GO:0120015">
    <property type="term" value="F:sterol transfer activity"/>
    <property type="evidence" value="ECO:0007669"/>
    <property type="project" value="TreeGrafter"/>
</dbReference>
<evidence type="ECO:0000256" key="1">
    <source>
        <dbReference type="ARBA" id="ARBA00004370"/>
    </source>
</evidence>
<feature type="compositionally biased region" description="Polar residues" evidence="3">
    <location>
        <begin position="607"/>
        <end position="626"/>
    </location>
</feature>
<feature type="region of interest" description="Disordered" evidence="3">
    <location>
        <begin position="574"/>
        <end position="641"/>
    </location>
</feature>
<comment type="subcellular location">
    <subcellularLocation>
        <location evidence="1">Membrane</location>
    </subcellularLocation>
</comment>
<evidence type="ECO:0000259" key="4">
    <source>
        <dbReference type="PROSITE" id="PS51778"/>
    </source>
</evidence>
<comment type="caution">
    <text evidence="5">The sequence shown here is derived from an EMBL/GenBank/DDBJ whole genome shotgun (WGS) entry which is preliminary data.</text>
</comment>
<organism evidence="5 6">
    <name type="scientific">Linnemannia exigua</name>
    <dbReference type="NCBI Taxonomy" id="604196"/>
    <lineage>
        <taxon>Eukaryota</taxon>
        <taxon>Fungi</taxon>
        <taxon>Fungi incertae sedis</taxon>
        <taxon>Mucoromycota</taxon>
        <taxon>Mortierellomycotina</taxon>
        <taxon>Mortierellomycetes</taxon>
        <taxon>Mortierellales</taxon>
        <taxon>Mortierellaceae</taxon>
        <taxon>Linnemannia</taxon>
    </lineage>
</organism>
<feature type="compositionally biased region" description="Polar residues" evidence="3">
    <location>
        <begin position="119"/>
        <end position="130"/>
    </location>
</feature>
<feature type="region of interest" description="Disordered" evidence="3">
    <location>
        <begin position="433"/>
        <end position="485"/>
    </location>
</feature>
<evidence type="ECO:0000256" key="2">
    <source>
        <dbReference type="ARBA" id="ARBA00023136"/>
    </source>
</evidence>
<dbReference type="GO" id="GO:0140268">
    <property type="term" value="C:endoplasmic reticulum-plasma membrane contact site"/>
    <property type="evidence" value="ECO:0007669"/>
    <property type="project" value="TreeGrafter"/>
</dbReference>
<dbReference type="Proteomes" id="UP001194580">
    <property type="component" value="Unassembled WGS sequence"/>
</dbReference>
<feature type="region of interest" description="Disordered" evidence="3">
    <location>
        <begin position="115"/>
        <end position="139"/>
    </location>
</feature>
<dbReference type="PANTHER" id="PTHR23319:SF4">
    <property type="entry name" value="GRAM DOMAIN CONTAINING 1B, ISOFORM E"/>
    <property type="match status" value="1"/>
</dbReference>
<dbReference type="GO" id="GO:0005886">
    <property type="term" value="C:plasma membrane"/>
    <property type="evidence" value="ECO:0007669"/>
    <property type="project" value="TreeGrafter"/>
</dbReference>
<dbReference type="InterPro" id="IPR031968">
    <property type="entry name" value="VASt"/>
</dbReference>
<gene>
    <name evidence="5" type="ORF">BGZ95_009439</name>
</gene>
<dbReference type="GO" id="GO:0032934">
    <property type="term" value="F:sterol binding"/>
    <property type="evidence" value="ECO:0007669"/>
    <property type="project" value="TreeGrafter"/>
</dbReference>
<feature type="compositionally biased region" description="Polar residues" evidence="3">
    <location>
        <begin position="574"/>
        <end position="585"/>
    </location>
</feature>
<dbReference type="InterPro" id="IPR051482">
    <property type="entry name" value="Cholesterol_transport"/>
</dbReference>
<feature type="region of interest" description="Disordered" evidence="3">
    <location>
        <begin position="55"/>
        <end position="83"/>
    </location>
</feature>
<evidence type="ECO:0000256" key="3">
    <source>
        <dbReference type="SAM" id="MobiDB-lite"/>
    </source>
</evidence>
<feature type="domain" description="VASt" evidence="4">
    <location>
        <begin position="238"/>
        <end position="423"/>
    </location>
</feature>
<dbReference type="GO" id="GO:0032366">
    <property type="term" value="P:intracellular sterol transport"/>
    <property type="evidence" value="ECO:0007669"/>
    <property type="project" value="TreeGrafter"/>
</dbReference>
<dbReference type="AlphaFoldDB" id="A0AAD4DEZ2"/>
<evidence type="ECO:0000313" key="5">
    <source>
        <dbReference type="EMBL" id="KAG0274804.1"/>
    </source>
</evidence>
<dbReference type="Pfam" id="PF16016">
    <property type="entry name" value="VASt"/>
    <property type="match status" value="1"/>
</dbReference>
<dbReference type="PROSITE" id="PS51778">
    <property type="entry name" value="VAST"/>
    <property type="match status" value="1"/>
</dbReference>
<keyword evidence="6" id="KW-1185">Reference proteome</keyword>
<dbReference type="PANTHER" id="PTHR23319">
    <property type="entry name" value="GRAM DOMAIN CONTAINING 1B, ISOFORM E"/>
    <property type="match status" value="1"/>
</dbReference>
<evidence type="ECO:0000313" key="6">
    <source>
        <dbReference type="Proteomes" id="UP001194580"/>
    </source>
</evidence>
<feature type="compositionally biased region" description="Basic and acidic residues" evidence="3">
    <location>
        <begin position="586"/>
        <end position="602"/>
    </location>
</feature>
<feature type="compositionally biased region" description="Polar residues" evidence="3">
    <location>
        <begin position="441"/>
        <end position="450"/>
    </location>
</feature>
<protein>
    <recommendedName>
        <fullName evidence="4">VASt domain-containing protein</fullName>
    </recommendedName>
</protein>
<dbReference type="EMBL" id="JAAAIL010000559">
    <property type="protein sequence ID" value="KAG0274804.1"/>
    <property type="molecule type" value="Genomic_DNA"/>
</dbReference>
<accession>A0AAD4DEZ2</accession>
<dbReference type="GO" id="GO:0005789">
    <property type="term" value="C:endoplasmic reticulum membrane"/>
    <property type="evidence" value="ECO:0007669"/>
    <property type="project" value="TreeGrafter"/>
</dbReference>
<name>A0AAD4DEZ2_9FUNG</name>